<sequence length="250" mass="27945">MTDYSNIMGIPVPKLTMPETVARIQGVLAERKRKLFHVVTLNPEIAMSCQQDAELRGIVDGADLLTADGIGIVLVSRMRRNPLPERVTGCDLLFELLEAGNRSGWSFYLLGADEATNRRAADLIRQRYPGVSVVGRQHGYFDPSEDERVAADIAAKRPDVLVVALGAPKAERWIHARKDRLQARVAVGVGGSLDIVAGTVKRAPAVWQRLHAEWLFRLLNQPSRWRRQLILPRFALKAILYKERAPARQS</sequence>
<keyword evidence="4 5" id="KW-0961">Cell wall biogenesis/degradation</keyword>
<keyword evidence="2 5" id="KW-0808">Transferase</keyword>
<name>A0ABW9Y0L8_9BACL</name>
<dbReference type="NCBIfam" id="TIGR00696">
    <property type="entry name" value="wecG_tagA_cpsF"/>
    <property type="match status" value="1"/>
</dbReference>
<comment type="function">
    <text evidence="5">Catalyzes the conversion of GlcNAc-PP-undecaprenol into ManNAc-GlcNAc-PP-undecaprenol, the first committed lipid intermediate in the de novo synthesis of teichoic acid.</text>
</comment>
<dbReference type="CDD" id="cd06533">
    <property type="entry name" value="Glyco_transf_WecG_TagA"/>
    <property type="match status" value="1"/>
</dbReference>
<evidence type="ECO:0000256" key="3">
    <source>
        <dbReference type="ARBA" id="ARBA00022944"/>
    </source>
</evidence>
<dbReference type="EMBL" id="JAAAMV010000033">
    <property type="protein sequence ID" value="NBD27972.1"/>
    <property type="molecule type" value="Genomic_DNA"/>
</dbReference>
<gene>
    <name evidence="6" type="ORF">GT019_29245</name>
</gene>
<proteinExistence type="inferred from homology"/>
<dbReference type="InterPro" id="IPR034714">
    <property type="entry name" value="TagA_TarA"/>
</dbReference>
<keyword evidence="1 5" id="KW-0328">Glycosyltransferase</keyword>
<dbReference type="Proteomes" id="UP000665561">
    <property type="component" value="Unassembled WGS sequence"/>
</dbReference>
<evidence type="ECO:0000313" key="6">
    <source>
        <dbReference type="EMBL" id="NBD27972.1"/>
    </source>
</evidence>
<protein>
    <recommendedName>
        <fullName evidence="5">N-acetylglucosaminyldiphosphoundecaprenol N-acetyl-beta-D-mannosaminyltransferase</fullName>
        <ecNumber evidence="5">2.4.1.187</ecNumber>
    </recommendedName>
    <alternativeName>
        <fullName evidence="5">N-acetylmannosaminyltransferase</fullName>
    </alternativeName>
    <alternativeName>
        <fullName evidence="5">UDP-N-acetylmannosamine transferase</fullName>
    </alternativeName>
    <alternativeName>
        <fullName evidence="5">UDP-N-acetylmannosamine:N-acetylglucosaminyl pyrophosphorylundecaprenol N-acetylmannosaminyltransferase</fullName>
    </alternativeName>
</protein>
<comment type="similarity">
    <text evidence="5">Belongs to the glycosyltransferase 26 family. TagA/TarA subfamily.</text>
</comment>
<comment type="catalytic activity">
    <reaction evidence="5">
        <text>UDP-N-acetyl-alpha-D-mannosamine + N-acetyl-alpha-D-glucosaminyl-di-trans,octa-cis-undecaprenyl diphosphate = N-acetyl-beta-D-mannosaminyl-(1-&gt;4)-N-acetyl-alpha-D-glucosaminyl di-trans,octa-cis-undecaprenyl diphosphate + UDP + H(+)</text>
        <dbReference type="Rhea" id="RHEA:16053"/>
        <dbReference type="ChEBI" id="CHEBI:15378"/>
        <dbReference type="ChEBI" id="CHEBI:58223"/>
        <dbReference type="ChEBI" id="CHEBI:62959"/>
        <dbReference type="ChEBI" id="CHEBI:68623"/>
        <dbReference type="ChEBI" id="CHEBI:132210"/>
        <dbReference type="EC" id="2.4.1.187"/>
    </reaction>
</comment>
<dbReference type="InterPro" id="IPR004629">
    <property type="entry name" value="WecG_TagA_CpsF"/>
</dbReference>
<evidence type="ECO:0000256" key="4">
    <source>
        <dbReference type="ARBA" id="ARBA00023316"/>
    </source>
</evidence>
<dbReference type="RefSeq" id="WP_161746993.1">
    <property type="nucleotide sequence ID" value="NZ_JAAAMV010000033.1"/>
</dbReference>
<evidence type="ECO:0000256" key="5">
    <source>
        <dbReference type="HAMAP-Rule" id="MF_02070"/>
    </source>
</evidence>
<evidence type="ECO:0000313" key="7">
    <source>
        <dbReference type="Proteomes" id="UP000665561"/>
    </source>
</evidence>
<dbReference type="PANTHER" id="PTHR34136:SF1">
    <property type="entry name" value="UDP-N-ACETYL-D-MANNOSAMINURONIC ACID TRANSFERASE"/>
    <property type="match status" value="1"/>
</dbReference>
<organism evidence="6 7">
    <name type="scientific">Paenibacillus glycinis</name>
    <dbReference type="NCBI Taxonomy" id="2697035"/>
    <lineage>
        <taxon>Bacteria</taxon>
        <taxon>Bacillati</taxon>
        <taxon>Bacillota</taxon>
        <taxon>Bacilli</taxon>
        <taxon>Bacillales</taxon>
        <taxon>Paenibacillaceae</taxon>
        <taxon>Paenibacillus</taxon>
    </lineage>
</organism>
<dbReference type="HAMAP" id="MF_02070">
    <property type="entry name" value="TagA_TarA"/>
    <property type="match status" value="1"/>
</dbReference>
<comment type="pathway">
    <text evidence="5">Cell wall biogenesis; teichoic acid biosynthesis.</text>
</comment>
<evidence type="ECO:0000256" key="2">
    <source>
        <dbReference type="ARBA" id="ARBA00022679"/>
    </source>
</evidence>
<reference evidence="6 7" key="1">
    <citation type="submission" date="2020-01" db="EMBL/GenBank/DDBJ databases">
        <title>Paenibacillus soybeanensis sp. nov. isolated from the nodules of soybean (Glycine max(L.) Merr).</title>
        <authorList>
            <person name="Wang H."/>
        </authorList>
    </citation>
    <scope>NUCLEOTIDE SEQUENCE [LARGE SCALE GENOMIC DNA]</scope>
    <source>
        <strain evidence="6 7">T1</strain>
    </source>
</reference>
<dbReference type="PANTHER" id="PTHR34136">
    <property type="match status" value="1"/>
</dbReference>
<dbReference type="Pfam" id="PF03808">
    <property type="entry name" value="Glyco_tran_WecG"/>
    <property type="match status" value="1"/>
</dbReference>
<accession>A0ABW9Y0L8</accession>
<keyword evidence="3 5" id="KW-0777">Teichoic acid biosynthesis</keyword>
<comment type="caution">
    <text evidence="6">The sequence shown here is derived from an EMBL/GenBank/DDBJ whole genome shotgun (WGS) entry which is preliminary data.</text>
</comment>
<keyword evidence="7" id="KW-1185">Reference proteome</keyword>
<dbReference type="EC" id="2.4.1.187" evidence="5"/>
<evidence type="ECO:0000256" key="1">
    <source>
        <dbReference type="ARBA" id="ARBA00022676"/>
    </source>
</evidence>